<reference evidence="11" key="1">
    <citation type="submission" date="2021-12" db="EMBL/GenBank/DDBJ databases">
        <authorList>
            <person name="King R."/>
        </authorList>
    </citation>
    <scope>NUCLEOTIDE SEQUENCE</scope>
</reference>
<keyword evidence="12" id="KW-1185">Reference proteome</keyword>
<evidence type="ECO:0000256" key="2">
    <source>
        <dbReference type="ARBA" id="ARBA00011375"/>
    </source>
</evidence>
<dbReference type="Proteomes" id="UP001152759">
    <property type="component" value="Chromosome 1"/>
</dbReference>
<dbReference type="SUPFAM" id="SSF48452">
    <property type="entry name" value="TPR-like"/>
    <property type="match status" value="1"/>
</dbReference>
<dbReference type="InterPro" id="IPR011990">
    <property type="entry name" value="TPR-like_helical_dom_sf"/>
</dbReference>
<keyword evidence="3" id="KW-0963">Cytoplasm</keyword>
<keyword evidence="4" id="KW-0677">Repeat</keyword>
<accession>A0A9P0A1B2</accession>
<gene>
    <name evidence="11" type="ORF">BEMITA_LOCUS1736</name>
</gene>
<evidence type="ECO:0000313" key="12">
    <source>
        <dbReference type="Proteomes" id="UP001152759"/>
    </source>
</evidence>
<keyword evidence="10" id="KW-0812">Transmembrane</keyword>
<evidence type="ECO:0000256" key="4">
    <source>
        <dbReference type="ARBA" id="ARBA00022737"/>
    </source>
</evidence>
<dbReference type="Pfam" id="PF21033">
    <property type="entry name" value="RMD1-3"/>
    <property type="match status" value="1"/>
</dbReference>
<dbReference type="GO" id="GO:0008017">
    <property type="term" value="F:microtubule binding"/>
    <property type="evidence" value="ECO:0007669"/>
    <property type="project" value="TreeGrafter"/>
</dbReference>
<keyword evidence="6" id="KW-0206">Cytoskeleton</keyword>
<proteinExistence type="predicted"/>
<dbReference type="AlphaFoldDB" id="A0A9P0A1B2"/>
<feature type="transmembrane region" description="Helical" evidence="10">
    <location>
        <begin position="12"/>
        <end position="34"/>
    </location>
</feature>
<evidence type="ECO:0000256" key="5">
    <source>
        <dbReference type="ARBA" id="ARBA00022803"/>
    </source>
</evidence>
<evidence type="ECO:0000256" key="9">
    <source>
        <dbReference type="SAM" id="Coils"/>
    </source>
</evidence>
<keyword evidence="10" id="KW-0472">Membrane</keyword>
<keyword evidence="5" id="KW-0802">TPR repeat</keyword>
<evidence type="ECO:0000256" key="6">
    <source>
        <dbReference type="ARBA" id="ARBA00023212"/>
    </source>
</evidence>
<comment type="subunit">
    <text evidence="2">Interacts with microtubules.</text>
</comment>
<sequence>MNVDDFLRHRGLLLATLGTGVIIGATSTILYHHIISKKEKEKLHFGMQQLEIAIRDIRSELERLSGRKRSSELRRVRSNADTQSITTDTMYSVVNTDDEESEFYDFSSDVEEAVPSRHGRTESESEDMLRGIDHLLKGSNPDKIKAYGLLLEMNEELDGKDPEVLWRLSKVCHLLGQYEESENNNDKYKQFIESGIDYGKQALELNNRSPEAHKWYAVNIGSKGRYSGTKEKIQNGYEFKRHIDEALKLKDDDPILHHLLARFQYEVAILSAMERRVAKWLFSEVPEGKVTDAIAGFLKAEALNADPWKENEFLLAKCYIHEKQYQDAAKWLDKALKTKSDSPQDIKMDKEISKLLSKYTSYLE</sequence>
<evidence type="ECO:0000256" key="8">
    <source>
        <dbReference type="ARBA" id="ARBA00041958"/>
    </source>
</evidence>
<dbReference type="InterPro" id="IPR049039">
    <property type="entry name" value="RMD1-3_a_helical_rpt"/>
</dbReference>
<dbReference type="GO" id="GO:0005876">
    <property type="term" value="C:spindle microtubule"/>
    <property type="evidence" value="ECO:0007669"/>
    <property type="project" value="TreeGrafter"/>
</dbReference>
<dbReference type="GO" id="GO:0005739">
    <property type="term" value="C:mitochondrion"/>
    <property type="evidence" value="ECO:0007669"/>
    <property type="project" value="TreeGrafter"/>
</dbReference>
<protein>
    <recommendedName>
        <fullName evidence="7">Regulator of microtubule dynamics protein 1</fullName>
    </recommendedName>
    <alternativeName>
        <fullName evidence="8">Protein FAM82B</fullName>
    </alternativeName>
</protein>
<evidence type="ECO:0000256" key="10">
    <source>
        <dbReference type="SAM" id="Phobius"/>
    </source>
</evidence>
<feature type="coiled-coil region" evidence="9">
    <location>
        <begin position="47"/>
        <end position="74"/>
    </location>
</feature>
<evidence type="ECO:0000313" key="11">
    <source>
        <dbReference type="EMBL" id="CAH0382158.1"/>
    </source>
</evidence>
<dbReference type="OrthoDB" id="512473at2759"/>
<dbReference type="PANTHER" id="PTHR16056">
    <property type="entry name" value="REGULATOR OF MICROTUBULE DYNAMICS PROTEIN"/>
    <property type="match status" value="1"/>
</dbReference>
<organism evidence="11 12">
    <name type="scientific">Bemisia tabaci</name>
    <name type="common">Sweetpotato whitefly</name>
    <name type="synonym">Aleurodes tabaci</name>
    <dbReference type="NCBI Taxonomy" id="7038"/>
    <lineage>
        <taxon>Eukaryota</taxon>
        <taxon>Metazoa</taxon>
        <taxon>Ecdysozoa</taxon>
        <taxon>Arthropoda</taxon>
        <taxon>Hexapoda</taxon>
        <taxon>Insecta</taxon>
        <taxon>Pterygota</taxon>
        <taxon>Neoptera</taxon>
        <taxon>Paraneoptera</taxon>
        <taxon>Hemiptera</taxon>
        <taxon>Sternorrhyncha</taxon>
        <taxon>Aleyrodoidea</taxon>
        <taxon>Aleyrodidae</taxon>
        <taxon>Aleyrodinae</taxon>
        <taxon>Bemisia</taxon>
    </lineage>
</organism>
<dbReference type="EMBL" id="OU963862">
    <property type="protein sequence ID" value="CAH0382158.1"/>
    <property type="molecule type" value="Genomic_DNA"/>
</dbReference>
<name>A0A9P0A1B2_BEMTA</name>
<evidence type="ECO:0000256" key="7">
    <source>
        <dbReference type="ARBA" id="ARBA00039966"/>
    </source>
</evidence>
<dbReference type="GO" id="GO:0097431">
    <property type="term" value="C:mitotic spindle pole"/>
    <property type="evidence" value="ECO:0007669"/>
    <property type="project" value="TreeGrafter"/>
</dbReference>
<dbReference type="Gene3D" id="1.25.40.10">
    <property type="entry name" value="Tetratricopeptide repeat domain"/>
    <property type="match status" value="1"/>
</dbReference>
<keyword evidence="10" id="KW-1133">Transmembrane helix</keyword>
<evidence type="ECO:0000256" key="3">
    <source>
        <dbReference type="ARBA" id="ARBA00022490"/>
    </source>
</evidence>
<dbReference type="PANTHER" id="PTHR16056:SF16">
    <property type="entry name" value="REGULATOR OF MICROTUBULE DYNAMICS PROTEIN 1"/>
    <property type="match status" value="1"/>
</dbReference>
<keyword evidence="9" id="KW-0175">Coiled coil</keyword>
<comment type="subcellular location">
    <subcellularLocation>
        <location evidence="1">Cytoplasm</location>
        <location evidence="1">Cytoskeleton</location>
    </subcellularLocation>
</comment>
<evidence type="ECO:0000256" key="1">
    <source>
        <dbReference type="ARBA" id="ARBA00004245"/>
    </source>
</evidence>